<keyword evidence="1" id="KW-0472">Membrane</keyword>
<evidence type="ECO:0000313" key="2">
    <source>
        <dbReference type="EMBL" id="TCJ23647.1"/>
    </source>
</evidence>
<keyword evidence="3" id="KW-1185">Reference proteome</keyword>
<dbReference type="AlphaFoldDB" id="A0A4R1C0U6"/>
<dbReference type="Proteomes" id="UP000295453">
    <property type="component" value="Unassembled WGS sequence"/>
</dbReference>
<evidence type="ECO:0000313" key="3">
    <source>
        <dbReference type="Proteomes" id="UP000295453"/>
    </source>
</evidence>
<keyword evidence="1" id="KW-1133">Transmembrane helix</keyword>
<dbReference type="OrthoDB" id="5241887at2"/>
<sequence length="598" mass="61667">MMLAESDLQPRRRTKGVAAVVAGVLSVGGLAGGGVWLASFLSTGPQPAEALPAGTLAYAAIDVDPSGGQKIDAVRFMRKFPAEARPGSGSDDLRRAAFDLITDDGPCTKQWPAVEGWIGDRMAVALLDAAHPTPVVVLEVDGHEGLDKGLDALSDCIGGLKGHAVEGSWAVLASTDAAAKKVLADAATSSLADSSSFKTWTGKAGGTGLVTLYAGPEAGDAAATWAEKSPEAAFIVPAVVGGTGAMSPVFGVSPLMLMGMVAPPAMEMNAQESHRVDEGDFEMKPLTKAEEKKLRTMTPEEQQAFFAKRFPAPEPDRIGTASSKSGDDFEGDFEGEVVGPKVSKELLDALRSFDGLGGSLRFEDDALQLTMVADHIDAGGDLTAGTGADRLLSDVPSDLAGAYAATLAPDWTETVMASFTGMGGPMEESQAEMERSFEKETGLAFPEDVKTLGGTGVTLVAGTDFPTDDQAGGSVPIAAVLHGDATRIEAALTKISAGAVGHLVWKADGDKVVVGVDRDFVSSVLAGKGLAGSSTYAKLLPDAKDASGALFVNFDADGWLARVVGKHDRASAAPLDALGVTFSRVDGEDRTKARLTTD</sequence>
<gene>
    <name evidence="2" type="ORF">EPD65_10265</name>
</gene>
<dbReference type="EMBL" id="SJZJ01000016">
    <property type="protein sequence ID" value="TCJ23647.1"/>
    <property type="molecule type" value="Genomic_DNA"/>
</dbReference>
<organism evidence="2 3">
    <name type="scientific">Nocardioides jejuensis</name>
    <dbReference type="NCBI Taxonomy" id="2502782"/>
    <lineage>
        <taxon>Bacteria</taxon>
        <taxon>Bacillati</taxon>
        <taxon>Actinomycetota</taxon>
        <taxon>Actinomycetes</taxon>
        <taxon>Propionibacteriales</taxon>
        <taxon>Nocardioidaceae</taxon>
        <taxon>Nocardioides</taxon>
    </lineage>
</organism>
<dbReference type="RefSeq" id="WP_131583781.1">
    <property type="nucleotide sequence ID" value="NZ_SJZJ01000016.1"/>
</dbReference>
<comment type="caution">
    <text evidence="2">The sequence shown here is derived from an EMBL/GenBank/DDBJ whole genome shotgun (WGS) entry which is preliminary data.</text>
</comment>
<proteinExistence type="predicted"/>
<evidence type="ECO:0008006" key="4">
    <source>
        <dbReference type="Google" id="ProtNLM"/>
    </source>
</evidence>
<reference evidence="2 3" key="1">
    <citation type="submission" date="2019-03" db="EMBL/GenBank/DDBJ databases">
        <authorList>
            <person name="Kim M.K.M."/>
        </authorList>
    </citation>
    <scope>NUCLEOTIDE SEQUENCE [LARGE SCALE GENOMIC DNA]</scope>
    <source>
        <strain evidence="2 3">18JY15-6</strain>
    </source>
</reference>
<evidence type="ECO:0000256" key="1">
    <source>
        <dbReference type="SAM" id="Phobius"/>
    </source>
</evidence>
<name>A0A4R1C0U6_9ACTN</name>
<protein>
    <recommendedName>
        <fullName evidence="4">DUF3352 domain-containing protein</fullName>
    </recommendedName>
</protein>
<accession>A0A4R1C0U6</accession>
<feature type="transmembrane region" description="Helical" evidence="1">
    <location>
        <begin position="16"/>
        <end position="38"/>
    </location>
</feature>
<keyword evidence="1" id="KW-0812">Transmembrane</keyword>